<evidence type="ECO:0000313" key="6">
    <source>
        <dbReference type="EMBL" id="EFI91560.1"/>
    </source>
</evidence>
<evidence type="ECO:0000256" key="1">
    <source>
        <dbReference type="ARBA" id="ARBA00022723"/>
    </source>
</evidence>
<protein>
    <recommendedName>
        <fullName evidence="5">MYND-type domain-containing protein</fullName>
    </recommendedName>
</protein>
<sequence>MAFRVRRDLDTLRALLKETDPLVGVAPSDTSPRVEANIRQCIQIVRDRGSLHTVFAGQLPSPGSYGDFVSQYRVRNSPIINVYDAIYCVIFLGKLSYKLKRPELCQFDADLFLSALVWIEYLLPLRYGPWLQNTSRDVRDWVLFDLTRACMAFLQEFLLNTRSDVLLQVLHSEDERATAVLIAFWLDWARLRDIDRTMSDADESETIIRGLLLLATHYTSARIDGAARDKVTFEILRATHDRPRSFFRRYGVHLQLMLADSRLRDDRVSMGTVLRGLLQLSHAPALAVTHMPTKLILELIACARYYHRPGTTSQTWALSLALLADGCTSSHRCMIFALQHNMLMCAVDAQAAPKGTDLQHDATRLLDAMSSVAQTRSPRAILAFHRAEDLARSAGVNYDIACKDQRLKAILRLFGYEYGVLQELGSVRELVTRCCNVECPSAAIDPPVALRACACGEALYCSRTCQRAHWTTGKHCELCPARYPEKHGRLTTKLVCRMVAEAKYNLRLAYALLPDPASRPLVHLALELPKSGIPTFTFRRVPEDEQPEAGHPLGAIVDVNFALDGPDSKRTRRIWFIAKRRAGDMRLSFRVLTDEILGELERNPGTGVG</sequence>
<proteinExistence type="predicted"/>
<dbReference type="AlphaFoldDB" id="D8QL84"/>
<dbReference type="Proteomes" id="UP000007431">
    <property type="component" value="Unassembled WGS sequence"/>
</dbReference>
<dbReference type="OrthoDB" id="10287489at2759"/>
<reference evidence="6 7" key="1">
    <citation type="journal article" date="2010" name="Nat. Biotechnol.">
        <title>Genome sequence of the model mushroom Schizophyllum commune.</title>
        <authorList>
            <person name="Ohm R.A."/>
            <person name="de Jong J.F."/>
            <person name="Lugones L.G."/>
            <person name="Aerts A."/>
            <person name="Kothe E."/>
            <person name="Stajich J.E."/>
            <person name="de Vries R.P."/>
            <person name="Record E."/>
            <person name="Levasseur A."/>
            <person name="Baker S.E."/>
            <person name="Bartholomew K.A."/>
            <person name="Coutinho P.M."/>
            <person name="Erdmann S."/>
            <person name="Fowler T.J."/>
            <person name="Gathman A.C."/>
            <person name="Lombard V."/>
            <person name="Henrissat B."/>
            <person name="Knabe N."/>
            <person name="Kuees U."/>
            <person name="Lilly W.W."/>
            <person name="Lindquist E."/>
            <person name="Lucas S."/>
            <person name="Magnuson J.K."/>
            <person name="Piumi F."/>
            <person name="Raudaskoski M."/>
            <person name="Salamov A."/>
            <person name="Schmutz J."/>
            <person name="Schwarze F.W.M.R."/>
            <person name="vanKuyk P.A."/>
            <person name="Horton J.S."/>
            <person name="Grigoriev I.V."/>
            <person name="Woesten H.A.B."/>
        </authorList>
    </citation>
    <scope>NUCLEOTIDE SEQUENCE [LARGE SCALE GENOMIC DNA]</scope>
    <source>
        <strain evidence="7">H4-8 / FGSC 9210</strain>
    </source>
</reference>
<keyword evidence="2 4" id="KW-0863">Zinc-finger</keyword>
<organism evidence="7">
    <name type="scientific">Schizophyllum commune (strain H4-8 / FGSC 9210)</name>
    <name type="common">Split gill fungus</name>
    <dbReference type="NCBI Taxonomy" id="578458"/>
    <lineage>
        <taxon>Eukaryota</taxon>
        <taxon>Fungi</taxon>
        <taxon>Dikarya</taxon>
        <taxon>Basidiomycota</taxon>
        <taxon>Agaricomycotina</taxon>
        <taxon>Agaricomycetes</taxon>
        <taxon>Agaricomycetidae</taxon>
        <taxon>Agaricales</taxon>
        <taxon>Schizophyllaceae</taxon>
        <taxon>Schizophyllum</taxon>
    </lineage>
</organism>
<gene>
    <name evidence="6" type="ORF">SCHCODRAFT_114602</name>
</gene>
<name>D8QL84_SCHCM</name>
<evidence type="ECO:0000256" key="4">
    <source>
        <dbReference type="PROSITE-ProRule" id="PRU00134"/>
    </source>
</evidence>
<dbReference type="InterPro" id="IPR002893">
    <property type="entry name" value="Znf_MYND"/>
</dbReference>
<accession>D8QL84</accession>
<evidence type="ECO:0000313" key="7">
    <source>
        <dbReference type="Proteomes" id="UP000007431"/>
    </source>
</evidence>
<keyword evidence="3" id="KW-0862">Zinc</keyword>
<dbReference type="GeneID" id="9593018"/>
<dbReference type="EMBL" id="GL377317">
    <property type="protein sequence ID" value="EFI91560.1"/>
    <property type="molecule type" value="Genomic_DNA"/>
</dbReference>
<feature type="non-terminal residue" evidence="6">
    <location>
        <position position="609"/>
    </location>
</feature>
<dbReference type="HOGENOM" id="CLU_452099_0_0_1"/>
<feature type="domain" description="MYND-type" evidence="5">
    <location>
        <begin position="436"/>
        <end position="479"/>
    </location>
</feature>
<dbReference type="GO" id="GO:0008270">
    <property type="term" value="F:zinc ion binding"/>
    <property type="evidence" value="ECO:0007669"/>
    <property type="project" value="UniProtKB-KW"/>
</dbReference>
<dbReference type="VEuPathDB" id="FungiDB:SCHCODRAFT_02644193"/>
<evidence type="ECO:0000256" key="2">
    <source>
        <dbReference type="ARBA" id="ARBA00022771"/>
    </source>
</evidence>
<keyword evidence="7" id="KW-1185">Reference proteome</keyword>
<keyword evidence="1" id="KW-0479">Metal-binding</keyword>
<evidence type="ECO:0000259" key="5">
    <source>
        <dbReference type="PROSITE" id="PS50865"/>
    </source>
</evidence>
<dbReference type="InParanoid" id="D8QL84"/>
<dbReference type="KEGG" id="scm:SCHCO_02644193"/>
<dbReference type="PROSITE" id="PS50865">
    <property type="entry name" value="ZF_MYND_2"/>
    <property type="match status" value="1"/>
</dbReference>
<evidence type="ECO:0000256" key="3">
    <source>
        <dbReference type="ARBA" id="ARBA00022833"/>
    </source>
</evidence>